<keyword evidence="2" id="KW-0285">Flavoprotein</keyword>
<evidence type="ECO:0000256" key="8">
    <source>
        <dbReference type="ARBA" id="ARBA00023014"/>
    </source>
</evidence>
<keyword evidence="8" id="KW-0411">Iron-sulfur</keyword>
<keyword evidence="13" id="KW-1185">Reference proteome</keyword>
<evidence type="ECO:0000256" key="3">
    <source>
        <dbReference type="ARBA" id="ARBA00022714"/>
    </source>
</evidence>
<dbReference type="PRINTS" id="PR00406">
    <property type="entry name" value="CYTB5RDTASE"/>
</dbReference>
<dbReference type="InterPro" id="IPR036010">
    <property type="entry name" value="2Fe-2S_ferredoxin-like_sf"/>
</dbReference>
<dbReference type="PANTHER" id="PTHR47354">
    <property type="entry name" value="NADH OXIDOREDUCTASE HCR"/>
    <property type="match status" value="1"/>
</dbReference>
<evidence type="ECO:0000259" key="11">
    <source>
        <dbReference type="PROSITE" id="PS51384"/>
    </source>
</evidence>
<evidence type="ECO:0000256" key="6">
    <source>
        <dbReference type="ARBA" id="ARBA00023002"/>
    </source>
</evidence>
<dbReference type="SUPFAM" id="SSF63380">
    <property type="entry name" value="Riboflavin synthase domain-like"/>
    <property type="match status" value="1"/>
</dbReference>
<dbReference type="AlphaFoldDB" id="A0A1H4E0W4"/>
<organism evidence="12 13">
    <name type="scientific">Rubrimonas cliftonensis</name>
    <dbReference type="NCBI Taxonomy" id="89524"/>
    <lineage>
        <taxon>Bacteria</taxon>
        <taxon>Pseudomonadati</taxon>
        <taxon>Pseudomonadota</taxon>
        <taxon>Alphaproteobacteria</taxon>
        <taxon>Rhodobacterales</taxon>
        <taxon>Paracoccaceae</taxon>
        <taxon>Rubrimonas</taxon>
    </lineage>
</organism>
<dbReference type="Pfam" id="PF00970">
    <property type="entry name" value="FAD_binding_6"/>
    <property type="match status" value="1"/>
</dbReference>
<dbReference type="InterPro" id="IPR017927">
    <property type="entry name" value="FAD-bd_FR_type"/>
</dbReference>
<feature type="domain" description="FAD-binding FR-type" evidence="11">
    <location>
        <begin position="17"/>
        <end position="120"/>
    </location>
</feature>
<dbReference type="InterPro" id="IPR050415">
    <property type="entry name" value="MRET"/>
</dbReference>
<evidence type="ECO:0000259" key="10">
    <source>
        <dbReference type="PROSITE" id="PS51085"/>
    </source>
</evidence>
<dbReference type="OrthoDB" id="9796486at2"/>
<keyword evidence="7" id="KW-0408">Iron</keyword>
<evidence type="ECO:0000256" key="5">
    <source>
        <dbReference type="ARBA" id="ARBA00022827"/>
    </source>
</evidence>
<proteinExistence type="inferred from homology"/>
<dbReference type="EMBL" id="FNQM01000011">
    <property type="protein sequence ID" value="SEA78052.1"/>
    <property type="molecule type" value="Genomic_DNA"/>
</dbReference>
<comment type="similarity">
    <text evidence="9">In the N-terminal section; belongs to the FAD-binding oxidoreductase type 6 family.</text>
</comment>
<dbReference type="CDD" id="cd06215">
    <property type="entry name" value="FNR_iron_sulfur_binding_1"/>
    <property type="match status" value="1"/>
</dbReference>
<dbReference type="SUPFAM" id="SSF52343">
    <property type="entry name" value="Ferredoxin reductase-like, C-terminal NADP-linked domain"/>
    <property type="match status" value="1"/>
</dbReference>
<dbReference type="Gene3D" id="3.40.50.80">
    <property type="entry name" value="Nucleotide-binding domain of ferredoxin-NADP reductase (FNR) module"/>
    <property type="match status" value="1"/>
</dbReference>
<dbReference type="InterPro" id="IPR001433">
    <property type="entry name" value="OxRdtase_FAD/NAD-bd"/>
</dbReference>
<dbReference type="InterPro" id="IPR039261">
    <property type="entry name" value="FNR_nucleotide-bd"/>
</dbReference>
<accession>A0A1H4E0W4</accession>
<dbReference type="CDD" id="cd00207">
    <property type="entry name" value="fer2"/>
    <property type="match status" value="1"/>
</dbReference>
<dbReference type="InterPro" id="IPR008333">
    <property type="entry name" value="Cbr1-like_FAD-bd_dom"/>
</dbReference>
<dbReference type="PROSITE" id="PS51384">
    <property type="entry name" value="FAD_FR"/>
    <property type="match status" value="1"/>
</dbReference>
<dbReference type="RefSeq" id="WP_093254903.1">
    <property type="nucleotide sequence ID" value="NZ_FNQM01000011.1"/>
</dbReference>
<dbReference type="GO" id="GO:0046872">
    <property type="term" value="F:metal ion binding"/>
    <property type="evidence" value="ECO:0007669"/>
    <property type="project" value="UniProtKB-KW"/>
</dbReference>
<keyword evidence="5" id="KW-0274">FAD</keyword>
<evidence type="ECO:0000256" key="1">
    <source>
        <dbReference type="ARBA" id="ARBA00001974"/>
    </source>
</evidence>
<dbReference type="Proteomes" id="UP000198703">
    <property type="component" value="Unassembled WGS sequence"/>
</dbReference>
<evidence type="ECO:0000256" key="2">
    <source>
        <dbReference type="ARBA" id="ARBA00022630"/>
    </source>
</evidence>
<dbReference type="STRING" id="89524.SAMN05444370_111128"/>
<evidence type="ECO:0000256" key="7">
    <source>
        <dbReference type="ARBA" id="ARBA00023004"/>
    </source>
</evidence>
<dbReference type="InterPro" id="IPR012675">
    <property type="entry name" value="Beta-grasp_dom_sf"/>
</dbReference>
<name>A0A1H4E0W4_9RHOB</name>
<evidence type="ECO:0000313" key="13">
    <source>
        <dbReference type="Proteomes" id="UP000198703"/>
    </source>
</evidence>
<dbReference type="Pfam" id="PF00111">
    <property type="entry name" value="Fer2"/>
    <property type="match status" value="1"/>
</dbReference>
<reference evidence="12 13" key="1">
    <citation type="submission" date="2016-10" db="EMBL/GenBank/DDBJ databases">
        <authorList>
            <person name="de Groot N.N."/>
        </authorList>
    </citation>
    <scope>NUCLEOTIDE SEQUENCE [LARGE SCALE GENOMIC DNA]</scope>
    <source>
        <strain evidence="12 13">DSM 15345</strain>
    </source>
</reference>
<dbReference type="PANTHER" id="PTHR47354:SF6">
    <property type="entry name" value="NADH OXIDOREDUCTASE HCR"/>
    <property type="match status" value="1"/>
</dbReference>
<dbReference type="GO" id="GO:0016491">
    <property type="term" value="F:oxidoreductase activity"/>
    <property type="evidence" value="ECO:0007669"/>
    <property type="project" value="UniProtKB-KW"/>
</dbReference>
<dbReference type="InterPro" id="IPR001041">
    <property type="entry name" value="2Fe-2S_ferredoxin-type"/>
</dbReference>
<dbReference type="Pfam" id="PF00175">
    <property type="entry name" value="NAD_binding_1"/>
    <property type="match status" value="1"/>
</dbReference>
<gene>
    <name evidence="12" type="ORF">SAMN05444370_111128</name>
</gene>
<feature type="domain" description="2Fe-2S ferredoxin-type" evidence="10">
    <location>
        <begin position="261"/>
        <end position="345"/>
    </location>
</feature>
<dbReference type="PROSITE" id="PS51085">
    <property type="entry name" value="2FE2S_FER_2"/>
    <property type="match status" value="1"/>
</dbReference>
<evidence type="ECO:0000313" key="12">
    <source>
        <dbReference type="EMBL" id="SEA78052.1"/>
    </source>
</evidence>
<sequence length="345" mass="37112">MSVVAFNLAEVEPWVGEDWGRLICRAAWDETPDVRSFLLAPEKPGRIPFAPGQFMTFRAEIDGAQAQRSYTISSSAAVERSVTITVKRKPGGVFSGWLHRTLEPGGAIDAMGPAGGFGLDRPGEKWLMVSAGSGVTPMASSLRTCGDLGLDVDVVHVHCARTLADVIYAEEWPWLPRRLPRMRTEVVPSDGGRGRLDAEKLASLVPDMAERRVLCCGPEGFMADVRAWCLAAGVAEEAFAQESFDFSEPEPALVAESAPTRRVTFAKSGWSFEVAEGRTILAAARLAGAPMPASCAKGMCGTCKTPKLSGEVAMTHQGGIRQREIDRGLILPCCAYALTDVTLDR</sequence>
<comment type="cofactor">
    <cofactor evidence="1">
        <name>FAD</name>
        <dbReference type="ChEBI" id="CHEBI:57692"/>
    </cofactor>
</comment>
<dbReference type="InterPro" id="IPR006058">
    <property type="entry name" value="2Fe2S_fd_BS"/>
</dbReference>
<dbReference type="Gene3D" id="2.40.30.10">
    <property type="entry name" value="Translation factors"/>
    <property type="match status" value="1"/>
</dbReference>
<evidence type="ECO:0000256" key="4">
    <source>
        <dbReference type="ARBA" id="ARBA00022723"/>
    </source>
</evidence>
<keyword evidence="3" id="KW-0001">2Fe-2S</keyword>
<dbReference type="SUPFAM" id="SSF54292">
    <property type="entry name" value="2Fe-2S ferredoxin-like"/>
    <property type="match status" value="1"/>
</dbReference>
<dbReference type="Gene3D" id="3.10.20.30">
    <property type="match status" value="1"/>
</dbReference>
<keyword evidence="6" id="KW-0560">Oxidoreductase</keyword>
<dbReference type="InterPro" id="IPR017938">
    <property type="entry name" value="Riboflavin_synthase-like_b-brl"/>
</dbReference>
<keyword evidence="4" id="KW-0479">Metal-binding</keyword>
<protein>
    <submittedName>
        <fullName evidence="12">Ferredoxin-NADP reductase</fullName>
    </submittedName>
</protein>
<dbReference type="PROSITE" id="PS00197">
    <property type="entry name" value="2FE2S_FER_1"/>
    <property type="match status" value="1"/>
</dbReference>
<evidence type="ECO:0000256" key="9">
    <source>
        <dbReference type="ARBA" id="ARBA00061434"/>
    </source>
</evidence>
<dbReference type="GO" id="GO:0051537">
    <property type="term" value="F:2 iron, 2 sulfur cluster binding"/>
    <property type="evidence" value="ECO:0007669"/>
    <property type="project" value="UniProtKB-KW"/>
</dbReference>